<protein>
    <submittedName>
        <fullName evidence="12">Dihydrolipoamide dehydrogenase</fullName>
    </submittedName>
</protein>
<keyword evidence="5 9" id="KW-0560">Oxidoreductase</keyword>
<keyword evidence="6" id="KW-0520">NAD</keyword>
<dbReference type="AlphaFoldDB" id="A0A2Z2HXV5"/>
<evidence type="ECO:0000313" key="13">
    <source>
        <dbReference type="Proteomes" id="UP000250088"/>
    </source>
</evidence>
<evidence type="ECO:0000256" key="3">
    <source>
        <dbReference type="ARBA" id="ARBA00022630"/>
    </source>
</evidence>
<dbReference type="EMBL" id="CP019893">
    <property type="protein sequence ID" value="ARS89824.1"/>
    <property type="molecule type" value="Genomic_DNA"/>
</dbReference>
<dbReference type="InterPro" id="IPR036188">
    <property type="entry name" value="FAD/NAD-bd_sf"/>
</dbReference>
<evidence type="ECO:0000259" key="10">
    <source>
        <dbReference type="Pfam" id="PF02852"/>
    </source>
</evidence>
<evidence type="ECO:0000256" key="2">
    <source>
        <dbReference type="ARBA" id="ARBA00007532"/>
    </source>
</evidence>
<dbReference type="InterPro" id="IPR050151">
    <property type="entry name" value="Class-I_Pyr_Nuc-Dis_Oxidored"/>
</dbReference>
<dbReference type="KEGG" id="naj:B1756_08780"/>
<dbReference type="InterPro" id="IPR012999">
    <property type="entry name" value="Pyr_OxRdtase_I_AS"/>
</dbReference>
<dbReference type="InterPro" id="IPR001100">
    <property type="entry name" value="Pyr_nuc-diS_OxRdtase"/>
</dbReference>
<dbReference type="PANTHER" id="PTHR22912">
    <property type="entry name" value="DISULFIDE OXIDOREDUCTASE"/>
    <property type="match status" value="1"/>
</dbReference>
<dbReference type="GO" id="GO:0006103">
    <property type="term" value="P:2-oxoglutarate metabolic process"/>
    <property type="evidence" value="ECO:0007669"/>
    <property type="project" value="TreeGrafter"/>
</dbReference>
<dbReference type="InterPro" id="IPR004099">
    <property type="entry name" value="Pyr_nucl-diS_OxRdtase_dimer"/>
</dbReference>
<evidence type="ECO:0000256" key="1">
    <source>
        <dbReference type="ARBA" id="ARBA00001974"/>
    </source>
</evidence>
<dbReference type="Gene3D" id="3.50.50.60">
    <property type="entry name" value="FAD/NAD(P)-binding domain"/>
    <property type="match status" value="2"/>
</dbReference>
<proteinExistence type="inferred from homology"/>
<evidence type="ECO:0000256" key="7">
    <source>
        <dbReference type="ARBA" id="ARBA00023157"/>
    </source>
</evidence>
<dbReference type="GeneID" id="32894170"/>
<dbReference type="SUPFAM" id="SSF55424">
    <property type="entry name" value="FAD/NAD-linked reductases, dimerisation (C-terminal) domain"/>
    <property type="match status" value="1"/>
</dbReference>
<dbReference type="InterPro" id="IPR016156">
    <property type="entry name" value="FAD/NAD-linked_Rdtase_dimer_sf"/>
</dbReference>
<feature type="domain" description="FAD/NAD(P)-binding" evidence="11">
    <location>
        <begin position="22"/>
        <end position="349"/>
    </location>
</feature>
<name>A0A2Z2HXV5_9EURY</name>
<dbReference type="PRINTS" id="PR00368">
    <property type="entry name" value="FADPNR"/>
</dbReference>
<evidence type="ECO:0000256" key="5">
    <source>
        <dbReference type="ARBA" id="ARBA00023002"/>
    </source>
</evidence>
<dbReference type="SUPFAM" id="SSF51905">
    <property type="entry name" value="FAD/NAD(P)-binding domain"/>
    <property type="match status" value="1"/>
</dbReference>
<feature type="domain" description="Pyridine nucleotide-disulphide oxidoreductase dimerisation" evidence="10">
    <location>
        <begin position="388"/>
        <end position="496"/>
    </location>
</feature>
<keyword evidence="7" id="KW-1015">Disulfide bond</keyword>
<dbReference type="Gene3D" id="3.30.390.30">
    <property type="match status" value="1"/>
</dbReference>
<dbReference type="PANTHER" id="PTHR22912:SF151">
    <property type="entry name" value="DIHYDROLIPOYL DEHYDROGENASE, MITOCHONDRIAL"/>
    <property type="match status" value="1"/>
</dbReference>
<keyword evidence="3 9" id="KW-0285">Flavoprotein</keyword>
<dbReference type="GO" id="GO:0050660">
    <property type="term" value="F:flavin adenine dinucleotide binding"/>
    <property type="evidence" value="ECO:0007669"/>
    <property type="project" value="TreeGrafter"/>
</dbReference>
<organism evidence="12 13">
    <name type="scientific">Natrarchaeobaculum aegyptiacum</name>
    <dbReference type="NCBI Taxonomy" id="745377"/>
    <lineage>
        <taxon>Archaea</taxon>
        <taxon>Methanobacteriati</taxon>
        <taxon>Methanobacteriota</taxon>
        <taxon>Stenosarchaea group</taxon>
        <taxon>Halobacteria</taxon>
        <taxon>Halobacteriales</taxon>
        <taxon>Natrialbaceae</taxon>
        <taxon>Natrarchaeobaculum</taxon>
    </lineage>
</organism>
<evidence type="ECO:0000256" key="4">
    <source>
        <dbReference type="ARBA" id="ARBA00022827"/>
    </source>
</evidence>
<dbReference type="OrthoDB" id="27922at2157"/>
<dbReference type="InterPro" id="IPR023753">
    <property type="entry name" value="FAD/NAD-binding_dom"/>
</dbReference>
<dbReference type="NCBIfam" id="NF004946">
    <property type="entry name" value="PRK06292.2-4"/>
    <property type="match status" value="1"/>
</dbReference>
<dbReference type="Pfam" id="PF02852">
    <property type="entry name" value="Pyr_redox_dim"/>
    <property type="match status" value="1"/>
</dbReference>
<evidence type="ECO:0000313" key="12">
    <source>
        <dbReference type="EMBL" id="ARS89824.1"/>
    </source>
</evidence>
<evidence type="ECO:0000256" key="9">
    <source>
        <dbReference type="RuleBase" id="RU003691"/>
    </source>
</evidence>
<comment type="similarity">
    <text evidence="2 9">Belongs to the class-I pyridine nucleotide-disulfide oxidoreductase family.</text>
</comment>
<evidence type="ECO:0000256" key="8">
    <source>
        <dbReference type="ARBA" id="ARBA00023284"/>
    </source>
</evidence>
<dbReference type="Proteomes" id="UP000250088">
    <property type="component" value="Chromosome"/>
</dbReference>
<comment type="cofactor">
    <cofactor evidence="1">
        <name>FAD</name>
        <dbReference type="ChEBI" id="CHEBI:57692"/>
    </cofactor>
</comment>
<evidence type="ECO:0000259" key="11">
    <source>
        <dbReference type="Pfam" id="PF07992"/>
    </source>
</evidence>
<sequence>MADGDGDSVDGDEIGVAAEDDFDVVVIGGGSGSQVATAAAGCGLETAVIEPGPLGGACITRGCVPSKALLQRAEVAETIRRAGRFGLEASLESVDYGAITAAVHDLVYEKADRQERSLEDADGVTLFRGEGRFVDERTVAIDPVEGGDDDGPRRIQGEHVVIAVGSRPTTPPIDGLEDVDFLTSDDALFLEEQPDSLAVVGGGYVGAELAYFFAALGTEVTVVGRSDRLVPREDEAVSVAVTESLENRCDLYTGYEAAAVSQADGTVTVTAEPVEDTGDGDDGHDEDADPVDLEADALLVAAGRTPNTDTLDLENAGIGADDEGYLETDDRLETGAENVWALGDVLGAEPYKHAADYEAEIVAANVLTESGVLPETADLEREVDYRAMPHAIFTSPEAASVGQTEDELEESGREFESTRVSYDAAPKGLLLDLEAGEAFVKVLSSPDGEILGCHVVGPDAASLLQEVVVAMERGGGTVDDVAGTVHVHPALNEVVLAAFEAAADRDLSTAPDWRDVAGDS</sequence>
<dbReference type="Pfam" id="PF07992">
    <property type="entry name" value="Pyr_redox_2"/>
    <property type="match status" value="1"/>
</dbReference>
<gene>
    <name evidence="12" type="ORF">B1756_08780</name>
</gene>
<reference evidence="13" key="1">
    <citation type="submission" date="2017-02" db="EMBL/GenBank/DDBJ databases">
        <title>Natronthermophilus aegyptiacus gen. nov.,sp. nov., an aerobic, extremely halophilic alkalithermophilic archaeon isolated from the athalassohaline Wadi An Natrun, Egypt.</title>
        <authorList>
            <person name="Zhao B."/>
        </authorList>
    </citation>
    <scope>NUCLEOTIDE SEQUENCE [LARGE SCALE GENOMIC DNA]</scope>
    <source>
        <strain evidence="13">JW/NM-HA 15</strain>
    </source>
</reference>
<dbReference type="GO" id="GO:0004148">
    <property type="term" value="F:dihydrolipoyl dehydrogenase (NADH) activity"/>
    <property type="evidence" value="ECO:0007669"/>
    <property type="project" value="TreeGrafter"/>
</dbReference>
<dbReference type="PIRSF" id="PIRSF000350">
    <property type="entry name" value="Mercury_reductase_MerA"/>
    <property type="match status" value="1"/>
</dbReference>
<dbReference type="RefSeq" id="WP_086888203.1">
    <property type="nucleotide sequence ID" value="NZ_CP019893.1"/>
</dbReference>
<dbReference type="PROSITE" id="PS00076">
    <property type="entry name" value="PYRIDINE_REDOX_1"/>
    <property type="match status" value="1"/>
</dbReference>
<keyword evidence="8 9" id="KW-0676">Redox-active center</keyword>
<keyword evidence="13" id="KW-1185">Reference proteome</keyword>
<accession>A0A2Z2HXV5</accession>
<evidence type="ECO:0000256" key="6">
    <source>
        <dbReference type="ARBA" id="ARBA00023027"/>
    </source>
</evidence>
<dbReference type="PRINTS" id="PR00411">
    <property type="entry name" value="PNDRDTASEI"/>
</dbReference>
<keyword evidence="4 9" id="KW-0274">FAD</keyword>